<feature type="compositionally biased region" description="Basic and acidic residues" evidence="8">
    <location>
        <begin position="222"/>
        <end position="232"/>
    </location>
</feature>
<feature type="compositionally biased region" description="Basic and acidic residues" evidence="8">
    <location>
        <begin position="289"/>
        <end position="302"/>
    </location>
</feature>
<keyword evidence="5 7" id="KW-0697">Rotamase</keyword>
<accession>A0A9P7YSY3</accession>
<name>A0A9P7YSY3_9HELO</name>
<dbReference type="Proteomes" id="UP000824998">
    <property type="component" value="Unassembled WGS sequence"/>
</dbReference>
<feature type="compositionally biased region" description="Acidic residues" evidence="8">
    <location>
        <begin position="157"/>
        <end position="172"/>
    </location>
</feature>
<comment type="function">
    <text evidence="2">PPIase that acts as a histone chaperone. Histone proline isomerase that increases the rate of cis-trans isomerization at prolines on the histone H3 N-terminal tail. Proline isomerization influences H3 methylation thereby regulating gene expression.</text>
</comment>
<reference evidence="10" key="1">
    <citation type="journal article" date="2021" name="IMA Fungus">
        <title>Genomic characterization of three marine fungi, including Emericellopsis atlantica sp. nov. with signatures of a generalist lifestyle and marine biomass degradation.</title>
        <authorList>
            <person name="Hagestad O.C."/>
            <person name="Hou L."/>
            <person name="Andersen J.H."/>
            <person name="Hansen E.H."/>
            <person name="Altermark B."/>
            <person name="Li C."/>
            <person name="Kuhnert E."/>
            <person name="Cox R.J."/>
            <person name="Crous P.W."/>
            <person name="Spatafora J.W."/>
            <person name="Lail K."/>
            <person name="Amirebrahimi M."/>
            <person name="Lipzen A."/>
            <person name="Pangilinan J."/>
            <person name="Andreopoulos W."/>
            <person name="Hayes R.D."/>
            <person name="Ng V."/>
            <person name="Grigoriev I.V."/>
            <person name="Jackson S.A."/>
            <person name="Sutton T.D.S."/>
            <person name="Dobson A.D.W."/>
            <person name="Rama T."/>
        </authorList>
    </citation>
    <scope>NUCLEOTIDE SEQUENCE</scope>
    <source>
        <strain evidence="10">TRa018bII</strain>
    </source>
</reference>
<dbReference type="InterPro" id="IPR023566">
    <property type="entry name" value="PPIase_Fpr3/Fpr4-like"/>
</dbReference>
<comment type="catalytic activity">
    <reaction evidence="1 7">
        <text>[protein]-peptidylproline (omega=180) = [protein]-peptidylproline (omega=0)</text>
        <dbReference type="Rhea" id="RHEA:16237"/>
        <dbReference type="Rhea" id="RHEA-COMP:10747"/>
        <dbReference type="Rhea" id="RHEA-COMP:10748"/>
        <dbReference type="ChEBI" id="CHEBI:83833"/>
        <dbReference type="ChEBI" id="CHEBI:83834"/>
        <dbReference type="EC" id="5.2.1.8"/>
    </reaction>
</comment>
<feature type="domain" description="PPIase FKBP-type" evidence="9">
    <location>
        <begin position="430"/>
        <end position="516"/>
    </location>
</feature>
<dbReference type="EC" id="5.2.1.8" evidence="7"/>
<gene>
    <name evidence="10" type="ORF">BJ875DRAFT_501902</name>
</gene>
<dbReference type="InterPro" id="IPR001179">
    <property type="entry name" value="PPIase_FKBP_dom"/>
</dbReference>
<dbReference type="PANTHER" id="PTHR43811:SF19">
    <property type="entry name" value="39 KDA FK506-BINDING NUCLEAR PROTEIN"/>
    <property type="match status" value="1"/>
</dbReference>
<feature type="compositionally biased region" description="Basic and acidic residues" evidence="8">
    <location>
        <begin position="380"/>
        <end position="392"/>
    </location>
</feature>
<dbReference type="SUPFAM" id="SSF54534">
    <property type="entry name" value="FKBP-like"/>
    <property type="match status" value="1"/>
</dbReference>
<dbReference type="AlphaFoldDB" id="A0A9P7YSY3"/>
<feature type="compositionally biased region" description="Acidic residues" evidence="8">
    <location>
        <begin position="89"/>
        <end position="99"/>
    </location>
</feature>
<proteinExistence type="inferred from homology"/>
<dbReference type="GO" id="GO:0000785">
    <property type="term" value="C:chromatin"/>
    <property type="evidence" value="ECO:0007669"/>
    <property type="project" value="TreeGrafter"/>
</dbReference>
<feature type="compositionally biased region" description="Basic and acidic residues" evidence="8">
    <location>
        <begin position="349"/>
        <end position="365"/>
    </location>
</feature>
<dbReference type="FunFam" id="3.10.50.40:FF:000006">
    <property type="entry name" value="Peptidyl-prolyl cis-trans isomerase"/>
    <property type="match status" value="1"/>
</dbReference>
<dbReference type="Gene3D" id="2.60.120.340">
    <property type="entry name" value="Nucleoplasmin core domain"/>
    <property type="match status" value="1"/>
</dbReference>
<dbReference type="EMBL" id="MU251367">
    <property type="protein sequence ID" value="KAG9238655.1"/>
    <property type="molecule type" value="Genomic_DNA"/>
</dbReference>
<keyword evidence="6 7" id="KW-0413">Isomerase</keyword>
<dbReference type="Gene3D" id="3.10.50.40">
    <property type="match status" value="1"/>
</dbReference>
<dbReference type="InterPro" id="IPR046357">
    <property type="entry name" value="PPIase_dom_sf"/>
</dbReference>
<comment type="caution">
    <text evidence="10">The sequence shown here is derived from an EMBL/GenBank/DDBJ whole genome shotgun (WGS) entry which is preliminary data.</text>
</comment>
<comment type="subunit">
    <text evidence="4">Binds to histones H3 and H4.</text>
</comment>
<dbReference type="GO" id="GO:0003755">
    <property type="term" value="F:peptidyl-prolyl cis-trans isomerase activity"/>
    <property type="evidence" value="ECO:0007669"/>
    <property type="project" value="UniProtKB-KW"/>
</dbReference>
<evidence type="ECO:0000313" key="11">
    <source>
        <dbReference type="Proteomes" id="UP000824998"/>
    </source>
</evidence>
<feature type="region of interest" description="Disordered" evidence="8">
    <location>
        <begin position="62"/>
        <end position="172"/>
    </location>
</feature>
<evidence type="ECO:0000256" key="2">
    <source>
        <dbReference type="ARBA" id="ARBA00002221"/>
    </source>
</evidence>
<feature type="compositionally biased region" description="Acidic residues" evidence="8">
    <location>
        <begin position="233"/>
        <end position="268"/>
    </location>
</feature>
<dbReference type="Pfam" id="PF17800">
    <property type="entry name" value="NPL"/>
    <property type="match status" value="1"/>
</dbReference>
<dbReference type="PIRSF" id="PIRSF001473">
    <property type="entry name" value="FK506-bp_FPR3"/>
    <property type="match status" value="1"/>
</dbReference>
<dbReference type="PROSITE" id="PS50059">
    <property type="entry name" value="FKBP_PPIASE"/>
    <property type="match status" value="1"/>
</dbReference>
<feature type="compositionally biased region" description="Basic residues" evidence="8">
    <location>
        <begin position="329"/>
        <end position="338"/>
    </location>
</feature>
<evidence type="ECO:0000259" key="9">
    <source>
        <dbReference type="PROSITE" id="PS50059"/>
    </source>
</evidence>
<evidence type="ECO:0000256" key="1">
    <source>
        <dbReference type="ARBA" id="ARBA00000971"/>
    </source>
</evidence>
<keyword evidence="11" id="KW-1185">Reference proteome</keyword>
<evidence type="ECO:0000256" key="4">
    <source>
        <dbReference type="ARBA" id="ARBA00011865"/>
    </source>
</evidence>
<dbReference type="PANTHER" id="PTHR43811">
    <property type="entry name" value="FKBP-TYPE PEPTIDYL-PROLYL CIS-TRANS ISOMERASE FKPA"/>
    <property type="match status" value="1"/>
</dbReference>
<evidence type="ECO:0000256" key="5">
    <source>
        <dbReference type="ARBA" id="ARBA00023110"/>
    </source>
</evidence>
<dbReference type="OrthoDB" id="77911at2759"/>
<comment type="similarity">
    <text evidence="3">Belongs to the FKBP-type PPIase family. FKBP3/4 subfamily.</text>
</comment>
<evidence type="ECO:0000256" key="8">
    <source>
        <dbReference type="SAM" id="MobiDB-lite"/>
    </source>
</evidence>
<dbReference type="GO" id="GO:0005730">
    <property type="term" value="C:nucleolus"/>
    <property type="evidence" value="ECO:0007669"/>
    <property type="project" value="TreeGrafter"/>
</dbReference>
<evidence type="ECO:0000256" key="3">
    <source>
        <dbReference type="ARBA" id="ARBA00007838"/>
    </source>
</evidence>
<dbReference type="Pfam" id="PF00254">
    <property type="entry name" value="FKBP_C"/>
    <property type="match status" value="1"/>
</dbReference>
<organism evidence="10 11">
    <name type="scientific">Amylocarpus encephaloides</name>
    <dbReference type="NCBI Taxonomy" id="45428"/>
    <lineage>
        <taxon>Eukaryota</taxon>
        <taxon>Fungi</taxon>
        <taxon>Dikarya</taxon>
        <taxon>Ascomycota</taxon>
        <taxon>Pezizomycotina</taxon>
        <taxon>Leotiomycetes</taxon>
        <taxon>Helotiales</taxon>
        <taxon>Helotiales incertae sedis</taxon>
        <taxon>Amylocarpus</taxon>
    </lineage>
</organism>
<feature type="compositionally biased region" description="Acidic residues" evidence="8">
    <location>
        <begin position="66"/>
        <end position="78"/>
    </location>
</feature>
<evidence type="ECO:0000256" key="6">
    <source>
        <dbReference type="ARBA" id="ARBA00023235"/>
    </source>
</evidence>
<dbReference type="InterPro" id="IPR041232">
    <property type="entry name" value="NPL"/>
</dbReference>
<feature type="region of interest" description="Disordered" evidence="8">
    <location>
        <begin position="220"/>
        <end position="404"/>
    </location>
</feature>
<evidence type="ECO:0000313" key="10">
    <source>
        <dbReference type="EMBL" id="KAG9238655.1"/>
    </source>
</evidence>
<sequence>MPLIPVALYGREVPCGDVPIPAFDEDFRASFRITMAAINPSESPVIEEGDKTTIPRATLKIIRTQEDEEDDEDDEEMSDELRALLAQSDSDESESEEEANGGPSDPTKSKKARKEAALKQLMESLKEDGSDEEMGDATNGTNGTKASKKGKSKATNEDEEDSEDSDEGEDIEVEEFVLCTLDPEKHYQQTLDITVGERETVYFQVTGTHNVYLTGNILIPDDDGHNHHHEVYDSDSEEDEDDYDLSPNEDELELMMDGEESDDLDDLEDPRITEVDSEEEPPKLIAKPSKVDKKGAKKRTADEIEEAASLDDIMAKSIAEGSPEEPKLSKKQLKKLKKNNGEAAAVQVDETKKVDDASSKSDKKVQFAKNLEQGPTGSAEKAKPEKAGKAKADSAPSKEASGKATLGVKTVQGVKLDDKKLGKGAACKKGDKVGMRYIGKLLDGKVFDSNKSGKPFPFKLGAGEVIKGWDIGVAGMSIGGERRITIPPKQAYGSQKIPGIPPNSTLVFDVKLLEIK</sequence>
<protein>
    <recommendedName>
        <fullName evidence="7">peptidylprolyl isomerase</fullName>
        <ecNumber evidence="7">5.2.1.8</ecNumber>
    </recommendedName>
</protein>
<evidence type="ECO:0000256" key="7">
    <source>
        <dbReference type="PROSITE-ProRule" id="PRU00277"/>
    </source>
</evidence>